<dbReference type="PANTHER" id="PTHR13016">
    <property type="entry name" value="AMMECR1 HOMOLOG"/>
    <property type="match status" value="1"/>
</dbReference>
<dbReference type="NCBIfam" id="TIGR00296">
    <property type="entry name" value="TIGR00296 family protein"/>
    <property type="match status" value="1"/>
</dbReference>
<dbReference type="Proteomes" id="UP001213623">
    <property type="component" value="Chromosome 6"/>
</dbReference>
<dbReference type="Pfam" id="PF01871">
    <property type="entry name" value="AMMECR1"/>
    <property type="match status" value="1"/>
</dbReference>
<dbReference type="InterPro" id="IPR002733">
    <property type="entry name" value="AMMECR1_domain"/>
</dbReference>
<dbReference type="InterPro" id="IPR036071">
    <property type="entry name" value="AMMECR1_dom_sf"/>
</dbReference>
<proteinExistence type="predicted"/>
<evidence type="ECO:0000313" key="3">
    <source>
        <dbReference type="Proteomes" id="UP001213623"/>
    </source>
</evidence>
<dbReference type="SUPFAM" id="SSF143447">
    <property type="entry name" value="AMMECR1-like"/>
    <property type="match status" value="1"/>
</dbReference>
<dbReference type="InterPro" id="IPR023473">
    <property type="entry name" value="AMMECR1"/>
</dbReference>
<dbReference type="PANTHER" id="PTHR13016:SF0">
    <property type="entry name" value="AMME SYNDROME CANDIDATE GENE 1 PROTEIN"/>
    <property type="match status" value="1"/>
</dbReference>
<dbReference type="InterPro" id="IPR027485">
    <property type="entry name" value="AMMECR1_N"/>
</dbReference>
<dbReference type="AlphaFoldDB" id="A0AAF0EPD5"/>
<sequence>MGDTCVASVEHCRYCFDVLVQALEGGPAPAWTVPGTGCHVPLFVSWYTVRELEAKRLRGCIGTFTPQLLPEGLAYYALQAALQDQRFPPIRRAECDSLVCTVSMLGPMEPCRDAWDWVLGVHGVYVMWEAPSGGGERLSATFLPDVAPAQGWSQQETIDHALRKAGWRGAITDAMRREVSVRRYKSSIATLSWAEYQSRS</sequence>
<accession>A0AAF0EPD5</accession>
<feature type="domain" description="AMMECR1" evidence="1">
    <location>
        <begin position="1"/>
        <end position="200"/>
    </location>
</feature>
<evidence type="ECO:0000259" key="1">
    <source>
        <dbReference type="PROSITE" id="PS51112"/>
    </source>
</evidence>
<dbReference type="PROSITE" id="PS51112">
    <property type="entry name" value="AMMECR1"/>
    <property type="match status" value="1"/>
</dbReference>
<keyword evidence="3" id="KW-1185">Reference proteome</keyword>
<organism evidence="2 3">
    <name type="scientific">Malassezia nana</name>
    <dbReference type="NCBI Taxonomy" id="180528"/>
    <lineage>
        <taxon>Eukaryota</taxon>
        <taxon>Fungi</taxon>
        <taxon>Dikarya</taxon>
        <taxon>Basidiomycota</taxon>
        <taxon>Ustilaginomycotina</taxon>
        <taxon>Malasseziomycetes</taxon>
        <taxon>Malasseziales</taxon>
        <taxon>Malasseziaceae</taxon>
        <taxon>Malassezia</taxon>
    </lineage>
</organism>
<reference evidence="2" key="1">
    <citation type="submission" date="2023-03" db="EMBL/GenBank/DDBJ databases">
        <title>Mating type loci evolution in Malassezia.</title>
        <authorList>
            <person name="Coelho M.A."/>
        </authorList>
    </citation>
    <scope>NUCLEOTIDE SEQUENCE</scope>
    <source>
        <strain evidence="2">CBS 9557</strain>
    </source>
</reference>
<evidence type="ECO:0000313" key="2">
    <source>
        <dbReference type="EMBL" id="WFD28218.1"/>
    </source>
</evidence>
<gene>
    <name evidence="2" type="ORF">MNAN1_003224</name>
</gene>
<dbReference type="EMBL" id="CP119897">
    <property type="protein sequence ID" value="WFD28218.1"/>
    <property type="molecule type" value="Genomic_DNA"/>
</dbReference>
<protein>
    <recommendedName>
        <fullName evidence="1">AMMECR1 domain-containing protein</fullName>
    </recommendedName>
</protein>
<name>A0AAF0EPD5_9BASI</name>
<dbReference type="Gene3D" id="3.30.700.20">
    <property type="entry name" value="Hypothetical protein ph0010, domain 1"/>
    <property type="match status" value="1"/>
</dbReference>